<organism evidence="2 3">
    <name type="scientific">Parelaphostrongylus tenuis</name>
    <name type="common">Meningeal worm</name>
    <dbReference type="NCBI Taxonomy" id="148309"/>
    <lineage>
        <taxon>Eukaryota</taxon>
        <taxon>Metazoa</taxon>
        <taxon>Ecdysozoa</taxon>
        <taxon>Nematoda</taxon>
        <taxon>Chromadorea</taxon>
        <taxon>Rhabditida</taxon>
        <taxon>Rhabditina</taxon>
        <taxon>Rhabditomorpha</taxon>
        <taxon>Strongyloidea</taxon>
        <taxon>Metastrongylidae</taxon>
        <taxon>Parelaphostrongylus</taxon>
    </lineage>
</organism>
<keyword evidence="3" id="KW-1185">Reference proteome</keyword>
<dbReference type="Proteomes" id="UP001196413">
    <property type="component" value="Unassembled WGS sequence"/>
</dbReference>
<name>A0AAD5MF39_PARTN</name>
<proteinExistence type="predicted"/>
<evidence type="ECO:0000313" key="3">
    <source>
        <dbReference type="Proteomes" id="UP001196413"/>
    </source>
</evidence>
<protein>
    <submittedName>
        <fullName evidence="2">Uncharacterized protein</fullName>
    </submittedName>
</protein>
<keyword evidence="1" id="KW-1015">Disulfide bond</keyword>
<dbReference type="EMBL" id="JAHQIW010000395">
    <property type="protein sequence ID" value="KAJ1347886.1"/>
    <property type="molecule type" value="Genomic_DNA"/>
</dbReference>
<evidence type="ECO:0000313" key="2">
    <source>
        <dbReference type="EMBL" id="KAJ1347886.1"/>
    </source>
</evidence>
<dbReference type="InterPro" id="IPR002172">
    <property type="entry name" value="LDrepeatLR_classA_rpt"/>
</dbReference>
<reference evidence="2" key="1">
    <citation type="submission" date="2021-06" db="EMBL/GenBank/DDBJ databases">
        <title>Parelaphostrongylus tenuis whole genome reference sequence.</title>
        <authorList>
            <person name="Garwood T.J."/>
            <person name="Larsen P.A."/>
            <person name="Fountain-Jones N.M."/>
            <person name="Garbe J.R."/>
            <person name="Macchietto M.G."/>
            <person name="Kania S.A."/>
            <person name="Gerhold R.W."/>
            <person name="Richards J.E."/>
            <person name="Wolf T.M."/>
        </authorList>
    </citation>
    <scope>NUCLEOTIDE SEQUENCE</scope>
    <source>
        <strain evidence="2">MNPRO001-30</strain>
        <tissue evidence="2">Meninges</tissue>
    </source>
</reference>
<gene>
    <name evidence="2" type="ORF">KIN20_003054</name>
</gene>
<accession>A0AAD5MF39</accession>
<dbReference type="AlphaFoldDB" id="A0AAD5MF39"/>
<dbReference type="CDD" id="cd00112">
    <property type="entry name" value="LDLa"/>
    <property type="match status" value="1"/>
</dbReference>
<sequence length="289" mass="31803">MFHDGKPDCPDGSDEWCFFGQIKCGAYCVDMSHAVNCLFSSKCDNTNGQPPWCAISNQLYVKTLETSFRCYYNRTKQVVMPPPLNYTDRFLKPLHRVVLPSIRPPQHPTLFPAPLTPFTLPNMFLTPPPSFQVPPPVHLSKVTGLPALPPPFPTLVVKQSVPVPYSPTKETISVPDLLTAPDYPFDAPILQQTTSSYSQNPPDFPENIIHIKHGAQPLYSTMSSDNHLSAPSSSPVENPEGILTKHGYGHIRGRMKSTTASPSIGKLTHIRVVAGGNEAGNPQGEKTRH</sequence>
<comment type="caution">
    <text evidence="2">The sequence shown here is derived from an EMBL/GenBank/DDBJ whole genome shotgun (WGS) entry which is preliminary data.</text>
</comment>
<evidence type="ECO:0000256" key="1">
    <source>
        <dbReference type="ARBA" id="ARBA00023157"/>
    </source>
</evidence>